<proteinExistence type="predicted"/>
<dbReference type="Pfam" id="PF13559">
    <property type="entry name" value="DUF4129"/>
    <property type="match status" value="1"/>
</dbReference>
<evidence type="ECO:0000256" key="1">
    <source>
        <dbReference type="SAM" id="Phobius"/>
    </source>
</evidence>
<dbReference type="Proteomes" id="UP001595955">
    <property type="component" value="Unassembled WGS sequence"/>
</dbReference>
<dbReference type="EMBL" id="JBHSGF010000008">
    <property type="protein sequence ID" value="MFC4556026.1"/>
    <property type="molecule type" value="Genomic_DNA"/>
</dbReference>
<reference evidence="4" key="1">
    <citation type="journal article" date="2019" name="Int. J. Syst. Evol. Microbiol.">
        <title>The Global Catalogue of Microorganisms (GCM) 10K type strain sequencing project: providing services to taxonomists for standard genome sequencing and annotation.</title>
        <authorList>
            <consortium name="The Broad Institute Genomics Platform"/>
            <consortium name="The Broad Institute Genome Sequencing Center for Infectious Disease"/>
            <person name="Wu L."/>
            <person name="Ma J."/>
        </authorList>
    </citation>
    <scope>NUCLEOTIDE SEQUENCE [LARGE SCALE GENOMIC DNA]</scope>
    <source>
        <strain evidence="4">JCM 3369</strain>
    </source>
</reference>
<evidence type="ECO:0000313" key="4">
    <source>
        <dbReference type="Proteomes" id="UP001595955"/>
    </source>
</evidence>
<accession>A0ABV9DCE7</accession>
<feature type="transmembrane region" description="Helical" evidence="1">
    <location>
        <begin position="60"/>
        <end position="79"/>
    </location>
</feature>
<organism evidence="3 4">
    <name type="scientific">Georgenia faecalis</name>
    <dbReference type="NCBI Taxonomy" id="2483799"/>
    <lineage>
        <taxon>Bacteria</taxon>
        <taxon>Bacillati</taxon>
        <taxon>Actinomycetota</taxon>
        <taxon>Actinomycetes</taxon>
        <taxon>Micrococcales</taxon>
        <taxon>Bogoriellaceae</taxon>
        <taxon>Georgenia</taxon>
    </lineage>
</organism>
<gene>
    <name evidence="3" type="ORF">ACFO3F_12270</name>
</gene>
<evidence type="ECO:0000313" key="3">
    <source>
        <dbReference type="EMBL" id="MFC4556026.1"/>
    </source>
</evidence>
<evidence type="ECO:0000259" key="2">
    <source>
        <dbReference type="Pfam" id="PF13559"/>
    </source>
</evidence>
<keyword evidence="4" id="KW-1185">Reference proteome</keyword>
<dbReference type="InterPro" id="IPR025403">
    <property type="entry name" value="TgpA-like_C"/>
</dbReference>
<dbReference type="RefSeq" id="WP_241237139.1">
    <property type="nucleotide sequence ID" value="NZ_CP033325.1"/>
</dbReference>
<keyword evidence="1" id="KW-0812">Transmembrane</keyword>
<keyword evidence="1" id="KW-0472">Membrane</keyword>
<feature type="domain" description="Protein-glutamine gamma-glutamyltransferase-like C-terminal" evidence="2">
    <location>
        <begin position="126"/>
        <end position="195"/>
    </location>
</feature>
<keyword evidence="1" id="KW-1133">Transmembrane helix</keyword>
<comment type="caution">
    <text evidence="3">The sequence shown here is derived from an EMBL/GenBank/DDBJ whole genome shotgun (WGS) entry which is preliminary data.</text>
</comment>
<name>A0ABV9DCE7_9MICO</name>
<protein>
    <submittedName>
        <fullName evidence="3">DUF4129 domain-containing protein</fullName>
    </submittedName>
</protein>
<sequence>MPSLPLVVTPDADEARRWAEDELSRSVYSTEPGLVDRAWEWFVRQLERLLSLDASAPSSLVPLLLVVGVAVLLGVALYLSGPVRARRRATSASAVVFEDGSTSAQLTALADAAAAAGDWSRAVLMRFRAVVRALDERALLDDRPGLTAHEATTAAAVRLPDLAGDLDRAGRLFDAVCYGHATPGPADDAGLRALAEAVGRARSVPDPAPAWAGGR</sequence>